<organism evidence="2 3">
    <name type="scientific">Rubinisphaera italica</name>
    <dbReference type="NCBI Taxonomy" id="2527969"/>
    <lineage>
        <taxon>Bacteria</taxon>
        <taxon>Pseudomonadati</taxon>
        <taxon>Planctomycetota</taxon>
        <taxon>Planctomycetia</taxon>
        <taxon>Planctomycetales</taxon>
        <taxon>Planctomycetaceae</taxon>
        <taxon>Rubinisphaera</taxon>
    </lineage>
</organism>
<feature type="region of interest" description="Disordered" evidence="1">
    <location>
        <begin position="236"/>
        <end position="260"/>
    </location>
</feature>
<evidence type="ECO:0000313" key="3">
    <source>
        <dbReference type="Proteomes" id="UP000316095"/>
    </source>
</evidence>
<evidence type="ECO:0000256" key="1">
    <source>
        <dbReference type="SAM" id="MobiDB-lite"/>
    </source>
</evidence>
<feature type="compositionally biased region" description="Polar residues" evidence="1">
    <location>
        <begin position="236"/>
        <end position="245"/>
    </location>
</feature>
<protein>
    <recommendedName>
        <fullName evidence="4">DUF2325 domain-containing protein</fullName>
    </recommendedName>
</protein>
<gene>
    <name evidence="2" type="ORF">Pan54_44940</name>
</gene>
<name>A0A5C5XKI7_9PLAN</name>
<evidence type="ECO:0008006" key="4">
    <source>
        <dbReference type="Google" id="ProtNLM"/>
    </source>
</evidence>
<evidence type="ECO:0000313" key="2">
    <source>
        <dbReference type="EMBL" id="TWT63736.1"/>
    </source>
</evidence>
<accession>A0A5C5XKI7</accession>
<keyword evidence="3" id="KW-1185">Reference proteome</keyword>
<feature type="compositionally biased region" description="Basic and acidic residues" evidence="1">
    <location>
        <begin position="248"/>
        <end position="258"/>
    </location>
</feature>
<dbReference type="EMBL" id="SJPG01000001">
    <property type="protein sequence ID" value="TWT63736.1"/>
    <property type="molecule type" value="Genomic_DNA"/>
</dbReference>
<dbReference type="RefSeq" id="WP_146505524.1">
    <property type="nucleotide sequence ID" value="NZ_SJPG01000001.1"/>
</dbReference>
<dbReference type="Proteomes" id="UP000316095">
    <property type="component" value="Unassembled WGS sequence"/>
</dbReference>
<sequence length="624" mass="72570">MLYSTDQLKHQLEESVLHLRELFQQGVSIAESFKDEMNAMREQGRLVSVSRRRELNQWCDEFQLYITELEEAESFQEFLPDEEDRLDLKNWIRALTQGIETCNRRKKEEQSERRQILETLDSILDLQTEMDPVPLEELQLHAARLRSQWESDQESRLIFECDEIRVLRDFWQLLLDTRDGDFNAPESLERAMRVNDRYGLIITLQVTRGQIQPKEKWRDNSSVADMVRELHFGNHNQKVNTSNGNGHPHNESQNKEDAAQEDPFELAQLEVLRDQCQARVKWETSTDNQENGSPRVAMCLELTGLIAEFLLHILRQETQDKKAQEEQVRKGMQYLATAQSVLQQIQKKAGVLDDPEQMAAFRWVERNASASNFYIGRHMRIQDPAQISQLPKIKQKIESFFEKIRKPQRIALVLSRIEKEFAVVGHDACEISAAWENVAQEIDHLLEDEHIPPSHKQLRESLIGHIDSIPEHLSESINLQRVLSEIHRYLSNCEYEKIESSPPEYSEEVEVVAQLLRGRKVVMVGGSPRPLTEEKIREAFQLQEFVWKEAVVHSPAIQYQPIVQDPEVTLVLVLIKLVGHGHSEGVRQYCREVDKPYILIPSGYGINHLAHDILKQRGEDLRNL</sequence>
<dbReference type="AlphaFoldDB" id="A0A5C5XKI7"/>
<dbReference type="OrthoDB" id="290415at2"/>
<reference evidence="2 3" key="1">
    <citation type="submission" date="2019-02" db="EMBL/GenBank/DDBJ databases">
        <title>Deep-cultivation of Planctomycetes and their phenomic and genomic characterization uncovers novel biology.</title>
        <authorList>
            <person name="Wiegand S."/>
            <person name="Jogler M."/>
            <person name="Boedeker C."/>
            <person name="Pinto D."/>
            <person name="Vollmers J."/>
            <person name="Rivas-Marin E."/>
            <person name="Kohn T."/>
            <person name="Peeters S.H."/>
            <person name="Heuer A."/>
            <person name="Rast P."/>
            <person name="Oberbeckmann S."/>
            <person name="Bunk B."/>
            <person name="Jeske O."/>
            <person name="Meyerdierks A."/>
            <person name="Storesund J.E."/>
            <person name="Kallscheuer N."/>
            <person name="Luecker S."/>
            <person name="Lage O.M."/>
            <person name="Pohl T."/>
            <person name="Merkel B.J."/>
            <person name="Hornburger P."/>
            <person name="Mueller R.-W."/>
            <person name="Bruemmer F."/>
            <person name="Labrenz M."/>
            <person name="Spormann A.M."/>
            <person name="Op Den Camp H."/>
            <person name="Overmann J."/>
            <person name="Amann R."/>
            <person name="Jetten M.S.M."/>
            <person name="Mascher T."/>
            <person name="Medema M.H."/>
            <person name="Devos D.P."/>
            <person name="Kaster A.-K."/>
            <person name="Ovreas L."/>
            <person name="Rohde M."/>
            <person name="Galperin M.Y."/>
            <person name="Jogler C."/>
        </authorList>
    </citation>
    <scope>NUCLEOTIDE SEQUENCE [LARGE SCALE GENOMIC DNA]</scope>
    <source>
        <strain evidence="2 3">Pan54</strain>
    </source>
</reference>
<proteinExistence type="predicted"/>
<comment type="caution">
    <text evidence="2">The sequence shown here is derived from an EMBL/GenBank/DDBJ whole genome shotgun (WGS) entry which is preliminary data.</text>
</comment>